<feature type="region of interest" description="Disordered" evidence="1">
    <location>
        <begin position="189"/>
        <end position="331"/>
    </location>
</feature>
<proteinExistence type="predicted"/>
<dbReference type="EMBL" id="JANBPU010000276">
    <property type="protein sequence ID" value="KAJ1913254.1"/>
    <property type="molecule type" value="Genomic_DNA"/>
</dbReference>
<protein>
    <submittedName>
        <fullName evidence="2">Uncharacterized protein</fullName>
    </submittedName>
</protein>
<feature type="compositionally biased region" description="Acidic residues" evidence="1">
    <location>
        <begin position="164"/>
        <end position="175"/>
    </location>
</feature>
<feature type="compositionally biased region" description="Basic and acidic residues" evidence="1">
    <location>
        <begin position="206"/>
        <end position="218"/>
    </location>
</feature>
<reference evidence="2" key="1">
    <citation type="submission" date="2022-07" db="EMBL/GenBank/DDBJ databases">
        <title>Phylogenomic reconstructions and comparative analyses of Kickxellomycotina fungi.</title>
        <authorList>
            <person name="Reynolds N.K."/>
            <person name="Stajich J.E."/>
            <person name="Barry K."/>
            <person name="Grigoriev I.V."/>
            <person name="Crous P."/>
            <person name="Smith M.E."/>
        </authorList>
    </citation>
    <scope>NUCLEOTIDE SEQUENCE</scope>
    <source>
        <strain evidence="2">NBRC 100468</strain>
    </source>
</reference>
<comment type="caution">
    <text evidence="2">The sequence shown here is derived from an EMBL/GenBank/DDBJ whole genome shotgun (WGS) entry which is preliminary data.</text>
</comment>
<feature type="region of interest" description="Disordered" evidence="1">
    <location>
        <begin position="1"/>
        <end position="29"/>
    </location>
</feature>
<feature type="compositionally biased region" description="Low complexity" evidence="1">
    <location>
        <begin position="76"/>
        <end position="94"/>
    </location>
</feature>
<feature type="compositionally biased region" description="Polar residues" evidence="1">
    <location>
        <begin position="236"/>
        <end position="252"/>
    </location>
</feature>
<gene>
    <name evidence="2" type="ORF">H4219_005288</name>
</gene>
<sequence>MSDSKTNITNNNSSRFVEEEEEKEKEQKVDLEQKVNELLELKKSFEEKIKDQTKQILRLKFQLIDANKLVDKLTANNNNNNNNNESENTNISSNGTKQTTAMGSRSGESKEIPNTKSKRKSKNTVPYKPDLFKNISDMDTDKSGVEIIDGIEVPIIEPPYYSDCDNDSDQEEDEDTMSRIEQLVTPTTKTTFNPNLVGKEKKRSRYEHNRVEKDKGDSEEGEVLVDEHYCPKYDNYTKTPKVTTATESSTNDYLKRKRDPYPHPHQHTYNGYNQGYRNHSSGHHQHREKRSNYSQEYTQYQPQPKPYYNHQNHNIKPKYAPTTSNGSGGSYFRKVMRSSLNYN</sequence>
<evidence type="ECO:0000313" key="3">
    <source>
        <dbReference type="Proteomes" id="UP001150538"/>
    </source>
</evidence>
<feature type="compositionally biased region" description="Low complexity" evidence="1">
    <location>
        <begin position="299"/>
        <end position="308"/>
    </location>
</feature>
<evidence type="ECO:0000256" key="1">
    <source>
        <dbReference type="SAM" id="MobiDB-lite"/>
    </source>
</evidence>
<feature type="region of interest" description="Disordered" evidence="1">
    <location>
        <begin position="157"/>
        <end position="176"/>
    </location>
</feature>
<accession>A0A9W8DQD4</accession>
<feature type="compositionally biased region" description="Basic residues" evidence="1">
    <location>
        <begin position="280"/>
        <end position="289"/>
    </location>
</feature>
<feature type="compositionally biased region" description="Polar residues" evidence="1">
    <location>
        <begin position="267"/>
        <end position="279"/>
    </location>
</feature>
<name>A0A9W8DQD4_9FUNG</name>
<evidence type="ECO:0000313" key="2">
    <source>
        <dbReference type="EMBL" id="KAJ1913254.1"/>
    </source>
</evidence>
<dbReference type="AlphaFoldDB" id="A0A9W8DQD4"/>
<organism evidence="2 3">
    <name type="scientific">Mycoemilia scoparia</name>
    <dbReference type="NCBI Taxonomy" id="417184"/>
    <lineage>
        <taxon>Eukaryota</taxon>
        <taxon>Fungi</taxon>
        <taxon>Fungi incertae sedis</taxon>
        <taxon>Zoopagomycota</taxon>
        <taxon>Kickxellomycotina</taxon>
        <taxon>Kickxellomycetes</taxon>
        <taxon>Kickxellales</taxon>
        <taxon>Kickxellaceae</taxon>
        <taxon>Mycoemilia</taxon>
    </lineage>
</organism>
<feature type="region of interest" description="Disordered" evidence="1">
    <location>
        <begin position="75"/>
        <end position="129"/>
    </location>
</feature>
<keyword evidence="3" id="KW-1185">Reference proteome</keyword>
<dbReference type="Proteomes" id="UP001150538">
    <property type="component" value="Unassembled WGS sequence"/>
</dbReference>
<feature type="compositionally biased region" description="Polar residues" evidence="1">
    <location>
        <begin position="1"/>
        <end position="15"/>
    </location>
</feature>